<dbReference type="HAMAP" id="MF_00445">
    <property type="entry name" value="NDH1_NuoN_1"/>
    <property type="match status" value="1"/>
</dbReference>
<feature type="transmembrane region" description="Helical" evidence="5">
    <location>
        <begin position="89"/>
        <end position="108"/>
    </location>
</feature>
<evidence type="ECO:0000256" key="6">
    <source>
        <dbReference type="RuleBase" id="RU000320"/>
    </source>
</evidence>
<evidence type="ECO:0000259" key="7">
    <source>
        <dbReference type="Pfam" id="PF00361"/>
    </source>
</evidence>
<evidence type="ECO:0000256" key="4">
    <source>
        <dbReference type="ARBA" id="ARBA00023136"/>
    </source>
</evidence>
<dbReference type="EC" id="7.1.1.-" evidence="5"/>
<keyword evidence="5" id="KW-0813">Transport</keyword>
<name>A0A6J4MV32_9ACTN</name>
<comment type="subcellular location">
    <subcellularLocation>
        <location evidence="5">Cell membrane</location>
        <topology evidence="5">Multi-pass membrane protein</topology>
    </subcellularLocation>
    <subcellularLocation>
        <location evidence="1">Endomembrane system</location>
        <topology evidence="1">Multi-pass membrane protein</topology>
    </subcellularLocation>
    <subcellularLocation>
        <location evidence="6">Membrane</location>
        <topology evidence="6">Multi-pass membrane protein</topology>
    </subcellularLocation>
</comment>
<feature type="domain" description="NADH:quinone oxidoreductase/Mrp antiporter transmembrane" evidence="7">
    <location>
        <begin position="137"/>
        <end position="429"/>
    </location>
</feature>
<protein>
    <recommendedName>
        <fullName evidence="5">NADH-quinone oxidoreductase subunit N</fullName>
        <ecNumber evidence="5">7.1.1.-</ecNumber>
    </recommendedName>
    <alternativeName>
        <fullName evidence="5">NADH dehydrogenase I subunit N</fullName>
    </alternativeName>
    <alternativeName>
        <fullName evidence="5">NDH-1 subunit N</fullName>
    </alternativeName>
</protein>
<keyword evidence="8" id="KW-0830">Ubiquinone</keyword>
<proteinExistence type="inferred from homology"/>
<dbReference type="GO" id="GO:0042773">
    <property type="term" value="P:ATP synthesis coupled electron transport"/>
    <property type="evidence" value="ECO:0007669"/>
    <property type="project" value="InterPro"/>
</dbReference>
<organism evidence="8">
    <name type="scientific">uncultured Nocardioidaceae bacterium</name>
    <dbReference type="NCBI Taxonomy" id="253824"/>
    <lineage>
        <taxon>Bacteria</taxon>
        <taxon>Bacillati</taxon>
        <taxon>Actinomycetota</taxon>
        <taxon>Actinomycetes</taxon>
        <taxon>Propionibacteriales</taxon>
        <taxon>Nocardioidaceae</taxon>
        <taxon>environmental samples</taxon>
    </lineage>
</organism>
<evidence type="ECO:0000256" key="2">
    <source>
        <dbReference type="ARBA" id="ARBA00022692"/>
    </source>
</evidence>
<comment type="subunit">
    <text evidence="5">NDH-1 is composed of 14 different subunits. Subunits NuoA, H, J, K, L, M, N constitute the membrane sector of the complex.</text>
</comment>
<keyword evidence="5" id="KW-0874">Quinone</keyword>
<keyword evidence="5" id="KW-1278">Translocase</keyword>
<comment type="similarity">
    <text evidence="5">Belongs to the complex I subunit 2 family.</text>
</comment>
<dbReference type="GO" id="GO:0005886">
    <property type="term" value="C:plasma membrane"/>
    <property type="evidence" value="ECO:0007669"/>
    <property type="project" value="UniProtKB-SubCell"/>
</dbReference>
<evidence type="ECO:0000256" key="3">
    <source>
        <dbReference type="ARBA" id="ARBA00022989"/>
    </source>
</evidence>
<dbReference type="GO" id="GO:0048038">
    <property type="term" value="F:quinone binding"/>
    <property type="evidence" value="ECO:0007669"/>
    <property type="project" value="UniProtKB-KW"/>
</dbReference>
<accession>A0A6J4MV32</accession>
<keyword evidence="5" id="KW-0520">NAD</keyword>
<feature type="transmembrane region" description="Helical" evidence="5">
    <location>
        <begin position="283"/>
        <end position="303"/>
    </location>
</feature>
<dbReference type="AlphaFoldDB" id="A0A6J4MV32"/>
<feature type="transmembrane region" description="Helical" evidence="5">
    <location>
        <begin position="418"/>
        <end position="437"/>
    </location>
</feature>
<feature type="transmembrane region" description="Helical" evidence="5">
    <location>
        <begin position="172"/>
        <end position="193"/>
    </location>
</feature>
<dbReference type="InterPro" id="IPR010096">
    <property type="entry name" value="NADH-Q_OxRdtase_suN/2"/>
</dbReference>
<evidence type="ECO:0000313" key="8">
    <source>
        <dbReference type="EMBL" id="CAA9367457.1"/>
    </source>
</evidence>
<comment type="function">
    <text evidence="5">NDH-1 shuttles electrons from NADH, via FMN and iron-sulfur (Fe-S) centers, to quinones in the respiratory chain. The immediate electron acceptor for the enzyme in this species is believed to be a menaquinone. Couples the redox reaction to proton translocation (for every two electrons transferred, four hydrogen ions are translocated across the cytoplasmic membrane), and thus conserves the redox energy in a proton gradient.</text>
</comment>
<dbReference type="InterPro" id="IPR001750">
    <property type="entry name" value="ND/Mrp_TM"/>
</dbReference>
<dbReference type="GO" id="GO:0050136">
    <property type="term" value="F:NADH dehydrogenase (quinone) (non-electrogenic) activity"/>
    <property type="evidence" value="ECO:0007669"/>
    <property type="project" value="UniProtKB-UniRule"/>
</dbReference>
<feature type="transmembrane region" description="Helical" evidence="5">
    <location>
        <begin position="120"/>
        <end position="137"/>
    </location>
</feature>
<dbReference type="Pfam" id="PF00361">
    <property type="entry name" value="Proton_antipo_M"/>
    <property type="match status" value="1"/>
</dbReference>
<feature type="transmembrane region" description="Helical" evidence="5">
    <location>
        <begin position="381"/>
        <end position="406"/>
    </location>
</feature>
<feature type="transmembrane region" description="Helical" evidence="5">
    <location>
        <begin position="344"/>
        <end position="369"/>
    </location>
</feature>
<dbReference type="EMBL" id="CADCUL010000049">
    <property type="protein sequence ID" value="CAA9367457.1"/>
    <property type="molecule type" value="Genomic_DNA"/>
</dbReference>
<dbReference type="PANTHER" id="PTHR22773">
    <property type="entry name" value="NADH DEHYDROGENASE"/>
    <property type="match status" value="1"/>
</dbReference>
<feature type="transmembrane region" description="Helical" evidence="5">
    <location>
        <begin position="312"/>
        <end position="332"/>
    </location>
</feature>
<feature type="transmembrane region" description="Helical" evidence="5">
    <location>
        <begin position="213"/>
        <end position="241"/>
    </location>
</feature>
<reference evidence="8" key="1">
    <citation type="submission" date="2020-02" db="EMBL/GenBank/DDBJ databases">
        <authorList>
            <person name="Meier V. D."/>
        </authorList>
    </citation>
    <scope>NUCLEOTIDE SEQUENCE</scope>
    <source>
        <strain evidence="8">AVDCRST_MAG21</strain>
    </source>
</reference>
<dbReference type="GO" id="GO:0012505">
    <property type="term" value="C:endomembrane system"/>
    <property type="evidence" value="ECO:0007669"/>
    <property type="project" value="UniProtKB-SubCell"/>
</dbReference>
<sequence length="506" mass="51261">MTQAIDWWSIAAPLCLVSAALVALLGDAFVPAASRWLPAAASLGGCAGTLAFAVSLVDRERTAFCLAGGPPGEQGQRLDCSWLVTNPTLVWWGAVAGATAVVTLLLVPAVRRGELPAGELHFLLLSSATGALVVAAAGDLVTLVIGLETLSLPTFALVGLRRGDRRGAEAALKFFITSVVATAITLLGISMVYGATGSVAAYSVATAAALDNAVTPVIGVAMVLTVVGLAFKVAAVPFHAWVPDTYVGAPIQVAAYLSVVSKAAGLAGLAVVLTRFFGPYVDTWSVAMAVAAAATMTVGNLAALRQQHAVRLLAWSSVAQVGYLLVPLAAGGSPSDLAAQQSYVVMYAIVNLGAFAAVLGAAHGSAVMVDDFTGLVRSRPWLGAGLGFALLCLAGLPPGVVGLLAKVVIFQSAVTSDLLWLAVLMGVNVALALVYYLRFLAVLLRPVPSLPAGHDGSDAPAASGQDGVAAVRRSGVPLTTELVAGLSLGAAVVLSVFPAPLFARLG</sequence>
<keyword evidence="4 5" id="KW-0472">Membrane</keyword>
<evidence type="ECO:0000256" key="1">
    <source>
        <dbReference type="ARBA" id="ARBA00004127"/>
    </source>
</evidence>
<gene>
    <name evidence="5" type="primary">nuoN</name>
    <name evidence="8" type="ORF">AVDCRST_MAG21-292</name>
</gene>
<comment type="catalytic activity">
    <reaction evidence="5">
        <text>a quinone + NADH + 5 H(+)(in) = a quinol + NAD(+) + 4 H(+)(out)</text>
        <dbReference type="Rhea" id="RHEA:57888"/>
        <dbReference type="ChEBI" id="CHEBI:15378"/>
        <dbReference type="ChEBI" id="CHEBI:24646"/>
        <dbReference type="ChEBI" id="CHEBI:57540"/>
        <dbReference type="ChEBI" id="CHEBI:57945"/>
        <dbReference type="ChEBI" id="CHEBI:132124"/>
    </reaction>
</comment>
<feature type="transmembrane region" description="Helical" evidence="5">
    <location>
        <begin position="482"/>
        <end position="503"/>
    </location>
</feature>
<keyword evidence="8" id="KW-0560">Oxidoreductase</keyword>
<feature type="transmembrane region" description="Helical" evidence="5">
    <location>
        <begin position="37"/>
        <end position="57"/>
    </location>
</feature>
<keyword evidence="2 5" id="KW-0812">Transmembrane</keyword>
<feature type="transmembrane region" description="Helical" evidence="5">
    <location>
        <begin position="253"/>
        <end position="277"/>
    </location>
</feature>
<keyword evidence="3 5" id="KW-1133">Transmembrane helix</keyword>
<evidence type="ECO:0000256" key="5">
    <source>
        <dbReference type="HAMAP-Rule" id="MF_00445"/>
    </source>
</evidence>
<keyword evidence="5" id="KW-1003">Cell membrane</keyword>
<dbReference type="GO" id="GO:0008137">
    <property type="term" value="F:NADH dehydrogenase (ubiquinone) activity"/>
    <property type="evidence" value="ECO:0007669"/>
    <property type="project" value="InterPro"/>
</dbReference>
<feature type="transmembrane region" description="Helical" evidence="5">
    <location>
        <begin position="6"/>
        <end position="25"/>
    </location>
</feature>